<dbReference type="Gene3D" id="3.80.10.10">
    <property type="entry name" value="Ribonuclease Inhibitor"/>
    <property type="match status" value="2"/>
</dbReference>
<dbReference type="InterPro" id="IPR001611">
    <property type="entry name" value="Leu-rich_rpt"/>
</dbReference>
<evidence type="ECO:0000256" key="3">
    <source>
        <dbReference type="ARBA" id="ARBA00022737"/>
    </source>
</evidence>
<keyword evidence="3" id="KW-0677">Repeat</keyword>
<evidence type="ECO:0000313" key="4">
    <source>
        <dbReference type="EMBL" id="KAK4876887.1"/>
    </source>
</evidence>
<keyword evidence="1" id="KW-0433">Leucine-rich repeat</keyword>
<proteinExistence type="predicted"/>
<dbReference type="Pfam" id="PF00560">
    <property type="entry name" value="LRR_1"/>
    <property type="match status" value="2"/>
</dbReference>
<dbReference type="InterPro" id="IPR003591">
    <property type="entry name" value="Leu-rich_rpt_typical-subtyp"/>
</dbReference>
<evidence type="ECO:0000256" key="2">
    <source>
        <dbReference type="ARBA" id="ARBA00022729"/>
    </source>
</evidence>
<dbReference type="SMART" id="SM00369">
    <property type="entry name" value="LRR_TYP"/>
    <property type="match status" value="6"/>
</dbReference>
<dbReference type="InterPro" id="IPR032675">
    <property type="entry name" value="LRR_dom_sf"/>
</dbReference>
<sequence length="243" mass="27734">MENVYCQMPTLNDTDVILMSRGLDLIPKGSEVVETLDLSYNNIENLPDYVLWNNSYTNIKKVSLHQNRISNISANAFKGARQIREVDLSDNLITSIDPYLFKSNTRLQKLIIMNNSIKFNRLQTFILSSSLQYLVLSNNNIDQIYEVTFLGVPNLRSLILNDNNVFRMASNSFRTLNKLHYLSLANTGVYRLGASMFSQIPQIVNLEGTPLSKRFEPPLKKITGDSVTRLIHLLNVMIDDDEI</sequence>
<organism evidence="4 5">
    <name type="scientific">Aquatica leii</name>
    <dbReference type="NCBI Taxonomy" id="1421715"/>
    <lineage>
        <taxon>Eukaryota</taxon>
        <taxon>Metazoa</taxon>
        <taxon>Ecdysozoa</taxon>
        <taxon>Arthropoda</taxon>
        <taxon>Hexapoda</taxon>
        <taxon>Insecta</taxon>
        <taxon>Pterygota</taxon>
        <taxon>Neoptera</taxon>
        <taxon>Endopterygota</taxon>
        <taxon>Coleoptera</taxon>
        <taxon>Polyphaga</taxon>
        <taxon>Elateriformia</taxon>
        <taxon>Elateroidea</taxon>
        <taxon>Lampyridae</taxon>
        <taxon>Luciolinae</taxon>
        <taxon>Aquatica</taxon>
    </lineage>
</organism>
<protein>
    <submittedName>
        <fullName evidence="4">Uncharacterized protein</fullName>
    </submittedName>
</protein>
<reference evidence="5" key="1">
    <citation type="submission" date="2023-01" db="EMBL/GenBank/DDBJ databases">
        <title>Key to firefly adult light organ development and bioluminescence: homeobox transcription factors regulate luciferase expression and transportation to peroxisome.</title>
        <authorList>
            <person name="Fu X."/>
        </authorList>
    </citation>
    <scope>NUCLEOTIDE SEQUENCE [LARGE SCALE GENOMIC DNA]</scope>
</reference>
<evidence type="ECO:0000313" key="5">
    <source>
        <dbReference type="Proteomes" id="UP001353858"/>
    </source>
</evidence>
<dbReference type="Proteomes" id="UP001353858">
    <property type="component" value="Unassembled WGS sequence"/>
</dbReference>
<dbReference type="PANTHER" id="PTHR24373:SF275">
    <property type="entry name" value="TIR DOMAIN-CONTAINING PROTEIN"/>
    <property type="match status" value="1"/>
</dbReference>
<comment type="caution">
    <text evidence="4">The sequence shown here is derived from an EMBL/GenBank/DDBJ whole genome shotgun (WGS) entry which is preliminary data.</text>
</comment>
<dbReference type="InterPro" id="IPR050328">
    <property type="entry name" value="Dev_Immune_Receptor"/>
</dbReference>
<dbReference type="AlphaFoldDB" id="A0AAN7SDU7"/>
<dbReference type="EMBL" id="JARPUR010000004">
    <property type="protein sequence ID" value="KAK4876887.1"/>
    <property type="molecule type" value="Genomic_DNA"/>
</dbReference>
<gene>
    <name evidence="4" type="ORF">RN001_009393</name>
</gene>
<dbReference type="Pfam" id="PF13855">
    <property type="entry name" value="LRR_8"/>
    <property type="match status" value="1"/>
</dbReference>
<dbReference type="SUPFAM" id="SSF52058">
    <property type="entry name" value="L domain-like"/>
    <property type="match status" value="1"/>
</dbReference>
<dbReference type="PANTHER" id="PTHR24373">
    <property type="entry name" value="SLIT RELATED LEUCINE-RICH REPEAT NEURONAL PROTEIN"/>
    <property type="match status" value="1"/>
</dbReference>
<keyword evidence="2" id="KW-0732">Signal</keyword>
<accession>A0AAN7SDU7</accession>
<keyword evidence="5" id="KW-1185">Reference proteome</keyword>
<name>A0AAN7SDU7_9COLE</name>
<dbReference type="PROSITE" id="PS51450">
    <property type="entry name" value="LRR"/>
    <property type="match status" value="3"/>
</dbReference>
<evidence type="ECO:0000256" key="1">
    <source>
        <dbReference type="ARBA" id="ARBA00022614"/>
    </source>
</evidence>